<organism evidence="5 6">
    <name type="scientific">Pisolithus tinctorius Marx 270</name>
    <dbReference type="NCBI Taxonomy" id="870435"/>
    <lineage>
        <taxon>Eukaryota</taxon>
        <taxon>Fungi</taxon>
        <taxon>Dikarya</taxon>
        <taxon>Basidiomycota</taxon>
        <taxon>Agaricomycotina</taxon>
        <taxon>Agaricomycetes</taxon>
        <taxon>Agaricomycetidae</taxon>
        <taxon>Boletales</taxon>
        <taxon>Sclerodermatineae</taxon>
        <taxon>Pisolithaceae</taxon>
        <taxon>Pisolithus</taxon>
    </lineage>
</organism>
<reference evidence="6" key="2">
    <citation type="submission" date="2015-01" db="EMBL/GenBank/DDBJ databases">
        <title>Evolutionary Origins and Diversification of the Mycorrhizal Mutualists.</title>
        <authorList>
            <consortium name="DOE Joint Genome Institute"/>
            <consortium name="Mycorrhizal Genomics Consortium"/>
            <person name="Kohler A."/>
            <person name="Kuo A."/>
            <person name="Nagy L.G."/>
            <person name="Floudas D."/>
            <person name="Copeland A."/>
            <person name="Barry K.W."/>
            <person name="Cichocki N."/>
            <person name="Veneault-Fourrey C."/>
            <person name="LaButti K."/>
            <person name="Lindquist E.A."/>
            <person name="Lipzen A."/>
            <person name="Lundell T."/>
            <person name="Morin E."/>
            <person name="Murat C."/>
            <person name="Riley R."/>
            <person name="Ohm R."/>
            <person name="Sun H."/>
            <person name="Tunlid A."/>
            <person name="Henrissat B."/>
            <person name="Grigoriev I.V."/>
            <person name="Hibbett D.S."/>
            <person name="Martin F."/>
        </authorList>
    </citation>
    <scope>NUCLEOTIDE SEQUENCE [LARGE SCALE GENOMIC DNA]</scope>
    <source>
        <strain evidence="6">Marx 270</strain>
    </source>
</reference>
<feature type="compositionally biased region" description="Low complexity" evidence="3">
    <location>
        <begin position="205"/>
        <end position="232"/>
    </location>
</feature>
<dbReference type="HOGENOM" id="CLU_033743_2_1_1"/>
<dbReference type="InParanoid" id="A0A0C3P3D4"/>
<feature type="compositionally biased region" description="Basic and acidic residues" evidence="3">
    <location>
        <begin position="233"/>
        <end position="252"/>
    </location>
</feature>
<name>A0A0C3P3D4_PISTI</name>
<feature type="region of interest" description="Disordered" evidence="3">
    <location>
        <begin position="202"/>
        <end position="252"/>
    </location>
</feature>
<feature type="compositionally biased region" description="Low complexity" evidence="3">
    <location>
        <begin position="35"/>
        <end position="46"/>
    </location>
</feature>
<keyword evidence="6" id="KW-1185">Reference proteome</keyword>
<reference evidence="5 6" key="1">
    <citation type="submission" date="2014-04" db="EMBL/GenBank/DDBJ databases">
        <authorList>
            <consortium name="DOE Joint Genome Institute"/>
            <person name="Kuo A."/>
            <person name="Kohler A."/>
            <person name="Costa M.D."/>
            <person name="Nagy L.G."/>
            <person name="Floudas D."/>
            <person name="Copeland A."/>
            <person name="Barry K.W."/>
            <person name="Cichocki N."/>
            <person name="Veneault-Fourrey C."/>
            <person name="LaButti K."/>
            <person name="Lindquist E.A."/>
            <person name="Lipzen A."/>
            <person name="Lundell T."/>
            <person name="Morin E."/>
            <person name="Murat C."/>
            <person name="Sun H."/>
            <person name="Tunlid A."/>
            <person name="Henrissat B."/>
            <person name="Grigoriev I.V."/>
            <person name="Hibbett D.S."/>
            <person name="Martin F."/>
            <person name="Nordberg H.P."/>
            <person name="Cantor M.N."/>
            <person name="Hua S.X."/>
        </authorList>
    </citation>
    <scope>NUCLEOTIDE SEQUENCE [LARGE SCALE GENOMIC DNA]</scope>
    <source>
        <strain evidence="5 6">Marx 270</strain>
    </source>
</reference>
<accession>A0A0C3P3D4</accession>
<evidence type="ECO:0000256" key="1">
    <source>
        <dbReference type="ARBA" id="ARBA00022664"/>
    </source>
</evidence>
<evidence type="ECO:0000313" key="6">
    <source>
        <dbReference type="Proteomes" id="UP000054217"/>
    </source>
</evidence>
<dbReference type="InterPro" id="IPR001878">
    <property type="entry name" value="Znf_CCHC"/>
</dbReference>
<evidence type="ECO:0000259" key="4">
    <source>
        <dbReference type="PROSITE" id="PS50158"/>
    </source>
</evidence>
<feature type="compositionally biased region" description="Basic and acidic residues" evidence="3">
    <location>
        <begin position="19"/>
        <end position="28"/>
    </location>
</feature>
<evidence type="ECO:0000313" key="5">
    <source>
        <dbReference type="EMBL" id="KIO01804.1"/>
    </source>
</evidence>
<evidence type="ECO:0000256" key="2">
    <source>
        <dbReference type="PROSITE-ProRule" id="PRU00047"/>
    </source>
</evidence>
<keyword evidence="2" id="KW-0862">Zinc</keyword>
<dbReference type="AlphaFoldDB" id="A0A0C3P3D4"/>
<sequence length="316" mass="34509">GPDPDPDYPDGDPDSGGSSDRDIPKDPAELPEDPLVALARAVHALAQSSSRTGDSAPKTKVRKPDTFDGSDPKKLHEFLMQCELNFQDRPHTFHSNRAKVTFAQSYLKGMALAWFEPDLLNPDNYDHLLWMDDYHEFLQELTANFGPHDAIVDAVQQLKNLTVKDDCIKDKIAHVRKPSTLAQLRKLTQTIDARYWEHKAEISHTTKSASDKSQSSNSDNKTKSSSSASAPKSDAKGKGKQKDPPKSDIAHLLGKDGKLTSAECQCRMKNNLCLFCGKAGHSAKDCPKSTSCTAKACAAMAGTLPTPPAEQAEPKN</sequence>
<dbReference type="InterPro" id="IPR032549">
    <property type="entry name" value="DUF4939"/>
</dbReference>
<dbReference type="Pfam" id="PF16297">
    <property type="entry name" value="DUF4939"/>
    <property type="match status" value="1"/>
</dbReference>
<dbReference type="GO" id="GO:0003676">
    <property type="term" value="F:nucleic acid binding"/>
    <property type="evidence" value="ECO:0007669"/>
    <property type="project" value="InterPro"/>
</dbReference>
<keyword evidence="2" id="KW-0479">Metal-binding</keyword>
<evidence type="ECO:0000256" key="3">
    <source>
        <dbReference type="SAM" id="MobiDB-lite"/>
    </source>
</evidence>
<protein>
    <recommendedName>
        <fullName evidence="4">CCHC-type domain-containing protein</fullName>
    </recommendedName>
</protein>
<keyword evidence="2" id="KW-0863">Zinc-finger</keyword>
<feature type="domain" description="CCHC-type" evidence="4">
    <location>
        <begin position="273"/>
        <end position="288"/>
    </location>
</feature>
<keyword evidence="1" id="KW-0507">mRNA processing</keyword>
<proteinExistence type="predicted"/>
<feature type="compositionally biased region" description="Acidic residues" evidence="3">
    <location>
        <begin position="1"/>
        <end position="13"/>
    </location>
</feature>
<feature type="non-terminal residue" evidence="5">
    <location>
        <position position="1"/>
    </location>
</feature>
<dbReference type="GO" id="GO:0008270">
    <property type="term" value="F:zinc ion binding"/>
    <property type="evidence" value="ECO:0007669"/>
    <property type="project" value="UniProtKB-KW"/>
</dbReference>
<dbReference type="InterPro" id="IPR036875">
    <property type="entry name" value="Znf_CCHC_sf"/>
</dbReference>
<dbReference type="STRING" id="870435.A0A0C3P3D4"/>
<dbReference type="Proteomes" id="UP000054217">
    <property type="component" value="Unassembled WGS sequence"/>
</dbReference>
<dbReference type="OrthoDB" id="2688047at2759"/>
<dbReference type="SMART" id="SM00343">
    <property type="entry name" value="ZnF_C2HC"/>
    <property type="match status" value="1"/>
</dbReference>
<dbReference type="SUPFAM" id="SSF57756">
    <property type="entry name" value="Retrovirus zinc finger-like domains"/>
    <property type="match status" value="1"/>
</dbReference>
<dbReference type="GO" id="GO:0006397">
    <property type="term" value="P:mRNA processing"/>
    <property type="evidence" value="ECO:0007669"/>
    <property type="project" value="UniProtKB-KW"/>
</dbReference>
<dbReference type="EMBL" id="KN831985">
    <property type="protein sequence ID" value="KIO01804.1"/>
    <property type="molecule type" value="Genomic_DNA"/>
</dbReference>
<feature type="region of interest" description="Disordered" evidence="3">
    <location>
        <begin position="1"/>
        <end position="70"/>
    </location>
</feature>
<gene>
    <name evidence="5" type="ORF">M404DRAFT_149121</name>
</gene>
<dbReference type="PROSITE" id="PS50158">
    <property type="entry name" value="ZF_CCHC"/>
    <property type="match status" value="1"/>
</dbReference>